<evidence type="ECO:0000313" key="3">
    <source>
        <dbReference type="Proteomes" id="UP000318733"/>
    </source>
</evidence>
<dbReference type="EMBL" id="VLPK01000006">
    <property type="protein sequence ID" value="TSJ36612.1"/>
    <property type="molecule type" value="Genomic_DNA"/>
</dbReference>
<evidence type="ECO:0000256" key="1">
    <source>
        <dbReference type="SAM" id="MobiDB-lite"/>
    </source>
</evidence>
<accession>A0A556M9P3</accession>
<comment type="caution">
    <text evidence="2">The sequence shown here is derived from an EMBL/GenBank/DDBJ whole genome shotgun (WGS) entry which is preliminary data.</text>
</comment>
<feature type="region of interest" description="Disordered" evidence="1">
    <location>
        <begin position="102"/>
        <end position="121"/>
    </location>
</feature>
<dbReference type="Proteomes" id="UP000318733">
    <property type="component" value="Unassembled WGS sequence"/>
</dbReference>
<keyword evidence="3" id="KW-1185">Reference proteome</keyword>
<gene>
    <name evidence="2" type="ORF">FO440_22560</name>
</gene>
<proteinExistence type="predicted"/>
<sequence>MKPFVYNFLERPHSDNFDFLAAIEYSPEQNLSVLTGSKTPAIDQAALSTQTTTKAGLEGADSDRQEIQSMGTMTVTRANVEGTDHDHHRNLSMYLGTQTLTRLNNEQVDSDDNRYQQNYSA</sequence>
<evidence type="ECO:0000313" key="2">
    <source>
        <dbReference type="EMBL" id="TSJ36612.1"/>
    </source>
</evidence>
<organism evidence="2 3">
    <name type="scientific">Mucilaginibacter corticis</name>
    <dbReference type="NCBI Taxonomy" id="2597670"/>
    <lineage>
        <taxon>Bacteria</taxon>
        <taxon>Pseudomonadati</taxon>
        <taxon>Bacteroidota</taxon>
        <taxon>Sphingobacteriia</taxon>
        <taxon>Sphingobacteriales</taxon>
        <taxon>Sphingobacteriaceae</taxon>
        <taxon>Mucilaginibacter</taxon>
    </lineage>
</organism>
<reference evidence="2 3" key="1">
    <citation type="submission" date="2019-07" db="EMBL/GenBank/DDBJ databases">
        <authorList>
            <person name="Huq M.A."/>
        </authorList>
    </citation>
    <scope>NUCLEOTIDE SEQUENCE [LARGE SCALE GENOMIC DNA]</scope>
    <source>
        <strain evidence="2 3">MAH-19</strain>
    </source>
</reference>
<dbReference type="OrthoDB" id="798872at2"/>
<dbReference type="AlphaFoldDB" id="A0A556M9P3"/>
<dbReference type="RefSeq" id="WP_144250580.1">
    <property type="nucleotide sequence ID" value="NZ_VLPK01000006.1"/>
</dbReference>
<protein>
    <submittedName>
        <fullName evidence="2">Uncharacterized protein</fullName>
    </submittedName>
</protein>
<name>A0A556M9P3_9SPHI</name>